<protein>
    <submittedName>
        <fullName evidence="1">Uncharacterized protein</fullName>
    </submittedName>
</protein>
<dbReference type="RefSeq" id="WP_161407911.1">
    <property type="nucleotide sequence ID" value="NZ_WTUZ01000020.1"/>
</dbReference>
<dbReference type="AlphaFoldDB" id="A0A6L8V3E7"/>
<evidence type="ECO:0000313" key="2">
    <source>
        <dbReference type="Proteomes" id="UP000481087"/>
    </source>
</evidence>
<reference evidence="1 2" key="1">
    <citation type="submission" date="2019-12" db="EMBL/GenBank/DDBJ databases">
        <title>Paenibacillus sp. nov. sp. isolated from soil.</title>
        <authorList>
            <person name="Kim J."/>
            <person name="Jeong S.E."/>
            <person name="Jung H.S."/>
            <person name="Jeon C.O."/>
        </authorList>
    </citation>
    <scope>NUCLEOTIDE SEQUENCE [LARGE SCALE GENOMIC DNA]</scope>
    <source>
        <strain evidence="1 2">5J-6</strain>
    </source>
</reference>
<dbReference type="Proteomes" id="UP000481087">
    <property type="component" value="Unassembled WGS sequence"/>
</dbReference>
<accession>A0A6L8V3E7</accession>
<keyword evidence="2" id="KW-1185">Reference proteome</keyword>
<proteinExistence type="predicted"/>
<name>A0A6L8V3E7_9BACL</name>
<dbReference type="EMBL" id="WTUZ01000020">
    <property type="protein sequence ID" value="MZQ83790.1"/>
    <property type="molecule type" value="Genomic_DNA"/>
</dbReference>
<organism evidence="1 2">
    <name type="scientific">Paenibacillus silvestris</name>
    <dbReference type="NCBI Taxonomy" id="2606219"/>
    <lineage>
        <taxon>Bacteria</taxon>
        <taxon>Bacillati</taxon>
        <taxon>Bacillota</taxon>
        <taxon>Bacilli</taxon>
        <taxon>Bacillales</taxon>
        <taxon>Paenibacillaceae</taxon>
        <taxon>Paenibacillus</taxon>
    </lineage>
</organism>
<comment type="caution">
    <text evidence="1">The sequence shown here is derived from an EMBL/GenBank/DDBJ whole genome shotgun (WGS) entry which is preliminary data.</text>
</comment>
<sequence>MLKRSRVRKQNLDRLLEFKLTAQAAAYTARHRSWVFHRLRELYGRYLAQIGYFNRNAELQGLIWHPAVAVELISAK</sequence>
<evidence type="ECO:0000313" key="1">
    <source>
        <dbReference type="EMBL" id="MZQ83790.1"/>
    </source>
</evidence>
<gene>
    <name evidence="1" type="ORF">GQF01_16895</name>
</gene>